<evidence type="ECO:0000256" key="1">
    <source>
        <dbReference type="ARBA" id="ARBA00022500"/>
    </source>
</evidence>
<dbReference type="InterPro" id="IPR028051">
    <property type="entry name" value="CheX-like_dom"/>
</dbReference>
<dbReference type="PANTHER" id="PTHR43484:SF1">
    <property type="entry name" value="FLAGELLAR MOTOR SWITCH PROTEIN FLIN"/>
    <property type="match status" value="1"/>
</dbReference>
<dbReference type="GO" id="GO:0016787">
    <property type="term" value="F:hydrolase activity"/>
    <property type="evidence" value="ECO:0007669"/>
    <property type="project" value="InterPro"/>
</dbReference>
<dbReference type="PANTHER" id="PTHR43484">
    <property type="match status" value="1"/>
</dbReference>
<dbReference type="GO" id="GO:0006935">
    <property type="term" value="P:chemotaxis"/>
    <property type="evidence" value="ECO:0007669"/>
    <property type="project" value="UniProtKB-KW"/>
</dbReference>
<evidence type="ECO:0000313" key="4">
    <source>
        <dbReference type="EMBL" id="TGN17109.1"/>
    </source>
</evidence>
<feature type="domain" description="Chemotaxis phosphatase CheX-like" evidence="3">
    <location>
        <begin position="67"/>
        <end position="149"/>
    </location>
</feature>
<dbReference type="Proteomes" id="UP000298058">
    <property type="component" value="Unassembled WGS sequence"/>
</dbReference>
<reference evidence="4" key="1">
    <citation type="journal article" date="2019" name="PLoS Negl. Trop. Dis.">
        <title>Revisiting the worldwide diversity of Leptospira species in the environment.</title>
        <authorList>
            <person name="Vincent A.T."/>
            <person name="Schiettekatte O."/>
            <person name="Bourhy P."/>
            <person name="Veyrier F.J."/>
            <person name="Picardeau M."/>
        </authorList>
    </citation>
    <scope>NUCLEOTIDE SEQUENCE [LARGE SCALE GENOMIC DNA]</scope>
    <source>
        <strain evidence="4">201300427</strain>
    </source>
</reference>
<organism evidence="4 5">
    <name type="scientific">Leptospira idonii</name>
    <dbReference type="NCBI Taxonomy" id="1193500"/>
    <lineage>
        <taxon>Bacteria</taxon>
        <taxon>Pseudomonadati</taxon>
        <taxon>Spirochaetota</taxon>
        <taxon>Spirochaetia</taxon>
        <taxon>Leptospirales</taxon>
        <taxon>Leptospiraceae</taxon>
        <taxon>Leptospira</taxon>
    </lineage>
</organism>
<dbReference type="Pfam" id="PF04509">
    <property type="entry name" value="CheC"/>
    <property type="match status" value="1"/>
</dbReference>
<proteinExistence type="predicted"/>
<keyword evidence="1" id="KW-0145">Chemotaxis</keyword>
<dbReference type="Pfam" id="PF13690">
    <property type="entry name" value="CheX"/>
    <property type="match status" value="1"/>
</dbReference>
<comment type="caution">
    <text evidence="4">The sequence shown here is derived from an EMBL/GenBank/DDBJ whole genome shotgun (WGS) entry which is preliminary data.</text>
</comment>
<dbReference type="OrthoDB" id="9812187at2"/>
<dbReference type="InterPro" id="IPR051469">
    <property type="entry name" value="FliN/MopA/SpaO"/>
</dbReference>
<dbReference type="EMBL" id="RQHW01000079">
    <property type="protein sequence ID" value="TGN17109.1"/>
    <property type="molecule type" value="Genomic_DNA"/>
</dbReference>
<accession>A0A4R9LWB4</accession>
<evidence type="ECO:0000313" key="5">
    <source>
        <dbReference type="Proteomes" id="UP000298058"/>
    </source>
</evidence>
<sequence>MDQLTELEEDALGEIFNISLGAAAKLMSEMVSDEILLTVPNLNIIRLEEALRLEALADKEVCSIEQKFSGGMGTGSAFLLFHKNSSLEIVKMMMKDYVAINEVAQFEKDALSEIGNIILNSVLTNLAKLAEKRIETKIPEFFVGKYEDIVKDEFFDQKNSDTILVAFIDYRLKGKDIVGYIFFVLEFKSIRELSKVLIEKLK</sequence>
<dbReference type="RefSeq" id="WP_135762016.1">
    <property type="nucleotide sequence ID" value="NZ_RQHW01000079.1"/>
</dbReference>
<dbReference type="Gene3D" id="3.40.1550.10">
    <property type="entry name" value="CheC-like"/>
    <property type="match status" value="1"/>
</dbReference>
<dbReference type="CDD" id="cd17910">
    <property type="entry name" value="CheC_ClassII"/>
    <property type="match status" value="1"/>
</dbReference>
<feature type="domain" description="CheC-like protein" evidence="2">
    <location>
        <begin position="8"/>
        <end position="44"/>
    </location>
</feature>
<keyword evidence="5" id="KW-1185">Reference proteome</keyword>
<dbReference type="AlphaFoldDB" id="A0A4R9LWB4"/>
<protein>
    <submittedName>
        <fullName evidence="4">Chemotaxis protein CheC</fullName>
    </submittedName>
</protein>
<name>A0A4R9LWB4_9LEPT</name>
<evidence type="ECO:0000259" key="3">
    <source>
        <dbReference type="Pfam" id="PF13690"/>
    </source>
</evidence>
<dbReference type="SUPFAM" id="SSF103039">
    <property type="entry name" value="CheC-like"/>
    <property type="match status" value="1"/>
</dbReference>
<evidence type="ECO:0000259" key="2">
    <source>
        <dbReference type="Pfam" id="PF04509"/>
    </source>
</evidence>
<dbReference type="InterPro" id="IPR028976">
    <property type="entry name" value="CheC-like_sf"/>
</dbReference>
<dbReference type="InterPro" id="IPR007597">
    <property type="entry name" value="CheC"/>
</dbReference>
<gene>
    <name evidence="4" type="ORF">EHS15_18205</name>
</gene>